<name>A0AAD2GCC8_9STRA</name>
<feature type="region of interest" description="Disordered" evidence="6">
    <location>
        <begin position="22"/>
        <end position="70"/>
    </location>
</feature>
<comment type="caution">
    <text evidence="8">The sequence shown here is derived from an EMBL/GenBank/DDBJ whole genome shotgun (WGS) entry which is preliminary data.</text>
</comment>
<evidence type="ECO:0000313" key="8">
    <source>
        <dbReference type="EMBL" id="CAJ1969410.1"/>
    </source>
</evidence>
<evidence type="ECO:0000313" key="9">
    <source>
        <dbReference type="Proteomes" id="UP001295423"/>
    </source>
</evidence>
<feature type="chain" id="PRO_5042137864" description="BI1-like protein" evidence="7">
    <location>
        <begin position="17"/>
        <end position="321"/>
    </location>
</feature>
<dbReference type="Pfam" id="PF01027">
    <property type="entry name" value="Bax1-I"/>
    <property type="match status" value="1"/>
</dbReference>
<feature type="transmembrane region" description="Helical" evidence="5">
    <location>
        <begin position="89"/>
        <end position="112"/>
    </location>
</feature>
<dbReference type="PANTHER" id="PTHR23291">
    <property type="entry name" value="BAX INHIBITOR-RELATED"/>
    <property type="match status" value="1"/>
</dbReference>
<protein>
    <recommendedName>
        <fullName evidence="10">BI1-like protein</fullName>
    </recommendedName>
</protein>
<evidence type="ECO:0000256" key="5">
    <source>
        <dbReference type="RuleBase" id="RU004379"/>
    </source>
</evidence>
<comment type="subcellular location">
    <subcellularLocation>
        <location evidence="1">Membrane</location>
        <topology evidence="1">Multi-pass membrane protein</topology>
    </subcellularLocation>
</comment>
<evidence type="ECO:0000256" key="2">
    <source>
        <dbReference type="ARBA" id="ARBA00022692"/>
    </source>
</evidence>
<feature type="transmembrane region" description="Helical" evidence="5">
    <location>
        <begin position="254"/>
        <end position="274"/>
    </location>
</feature>
<feature type="compositionally biased region" description="Low complexity" evidence="6">
    <location>
        <begin position="31"/>
        <end position="44"/>
    </location>
</feature>
<feature type="transmembrane region" description="Helical" evidence="5">
    <location>
        <begin position="222"/>
        <end position="242"/>
    </location>
</feature>
<evidence type="ECO:0008006" key="10">
    <source>
        <dbReference type="Google" id="ProtNLM"/>
    </source>
</evidence>
<proteinExistence type="inferred from homology"/>
<accession>A0AAD2GCC8</accession>
<gene>
    <name evidence="8" type="ORF">CYCCA115_LOCUS23694</name>
</gene>
<dbReference type="EMBL" id="CAKOGP040002424">
    <property type="protein sequence ID" value="CAJ1969410.1"/>
    <property type="molecule type" value="Genomic_DNA"/>
</dbReference>
<keyword evidence="7" id="KW-0732">Signal</keyword>
<sequence length="321" mass="35633">MFRLGLLAILLTIVAGRHQPPDPTFGIRGGSSSLPRSPPSYFSPWSPPKLQPWSGSASTTQSTPTRDAEDVSTKEIIDSFLTRDSRTTFIARVYAILGVQLIVTALSCAIFGTHPFLSSLPARIASGEYQGTFALIPLFGVLISSVSWFRVSLSPNARHRSPNKWWWLGIFTLGESLSVGFLTTFFKFQSVILSMVATAIATISISAFTILQKNPKYDLSQWGNTLSSWALILLMYLVVVWFQQIGIIPIEVLPFSNILYSFVTSCLFSAFLAYHTKLIVGGKHAKYRMNEKDYVLGAMALYDDIVNLFLNILQILGEEKD</sequence>
<comment type="similarity">
    <text evidence="5">Belongs to the BI1 family.</text>
</comment>
<dbReference type="InterPro" id="IPR006214">
    <property type="entry name" value="Bax_inhibitor_1-related"/>
</dbReference>
<keyword evidence="2 5" id="KW-0812">Transmembrane</keyword>
<organism evidence="8 9">
    <name type="scientific">Cylindrotheca closterium</name>
    <dbReference type="NCBI Taxonomy" id="2856"/>
    <lineage>
        <taxon>Eukaryota</taxon>
        <taxon>Sar</taxon>
        <taxon>Stramenopiles</taxon>
        <taxon>Ochrophyta</taxon>
        <taxon>Bacillariophyta</taxon>
        <taxon>Bacillariophyceae</taxon>
        <taxon>Bacillariophycidae</taxon>
        <taxon>Bacillariales</taxon>
        <taxon>Bacillariaceae</taxon>
        <taxon>Cylindrotheca</taxon>
    </lineage>
</organism>
<feature type="transmembrane region" description="Helical" evidence="5">
    <location>
        <begin position="191"/>
        <end position="210"/>
    </location>
</feature>
<keyword evidence="4 5" id="KW-0472">Membrane</keyword>
<evidence type="ECO:0000256" key="1">
    <source>
        <dbReference type="ARBA" id="ARBA00004141"/>
    </source>
</evidence>
<dbReference type="Proteomes" id="UP001295423">
    <property type="component" value="Unassembled WGS sequence"/>
</dbReference>
<dbReference type="PANTHER" id="PTHR23291:SF50">
    <property type="entry name" value="PROTEIN LIFEGUARD 4"/>
    <property type="match status" value="1"/>
</dbReference>
<feature type="transmembrane region" description="Helical" evidence="5">
    <location>
        <begin position="165"/>
        <end position="186"/>
    </location>
</feature>
<feature type="transmembrane region" description="Helical" evidence="5">
    <location>
        <begin position="133"/>
        <end position="153"/>
    </location>
</feature>
<dbReference type="AlphaFoldDB" id="A0AAD2GCC8"/>
<keyword evidence="3 5" id="KW-1133">Transmembrane helix</keyword>
<reference evidence="8" key="1">
    <citation type="submission" date="2023-08" db="EMBL/GenBank/DDBJ databases">
        <authorList>
            <person name="Audoor S."/>
            <person name="Bilcke G."/>
        </authorList>
    </citation>
    <scope>NUCLEOTIDE SEQUENCE</scope>
</reference>
<dbReference type="GO" id="GO:0016020">
    <property type="term" value="C:membrane"/>
    <property type="evidence" value="ECO:0007669"/>
    <property type="project" value="UniProtKB-SubCell"/>
</dbReference>
<evidence type="ECO:0000256" key="3">
    <source>
        <dbReference type="ARBA" id="ARBA00022989"/>
    </source>
</evidence>
<feature type="compositionally biased region" description="Polar residues" evidence="6">
    <location>
        <begin position="53"/>
        <end position="65"/>
    </location>
</feature>
<evidence type="ECO:0000256" key="4">
    <source>
        <dbReference type="ARBA" id="ARBA00023136"/>
    </source>
</evidence>
<keyword evidence="9" id="KW-1185">Reference proteome</keyword>
<feature type="signal peptide" evidence="7">
    <location>
        <begin position="1"/>
        <end position="16"/>
    </location>
</feature>
<evidence type="ECO:0000256" key="6">
    <source>
        <dbReference type="SAM" id="MobiDB-lite"/>
    </source>
</evidence>
<feature type="transmembrane region" description="Helical" evidence="5">
    <location>
        <begin position="294"/>
        <end position="316"/>
    </location>
</feature>
<evidence type="ECO:0000256" key="7">
    <source>
        <dbReference type="SAM" id="SignalP"/>
    </source>
</evidence>